<evidence type="ECO:0000256" key="8">
    <source>
        <dbReference type="SAM" id="Phobius"/>
    </source>
</evidence>
<keyword evidence="8" id="KW-0472">Membrane</keyword>
<evidence type="ECO:0000256" key="2">
    <source>
        <dbReference type="ARBA" id="ARBA00022559"/>
    </source>
</evidence>
<protein>
    <submittedName>
        <fullName evidence="11">Heme-thiolate peroxidase</fullName>
    </submittedName>
</protein>
<keyword evidence="8" id="KW-0812">Transmembrane</keyword>
<feature type="chain" id="PRO_5013776669" evidence="9">
    <location>
        <begin position="28"/>
        <end position="265"/>
    </location>
</feature>
<dbReference type="InParanoid" id="A0A286UUQ6"/>
<dbReference type="InterPro" id="IPR000028">
    <property type="entry name" value="Chloroperoxidase"/>
</dbReference>
<name>A0A286UUQ6_9AGAM</name>
<feature type="domain" description="Heme haloperoxidase family profile" evidence="10">
    <location>
        <begin position="28"/>
        <end position="247"/>
    </location>
</feature>
<dbReference type="Pfam" id="PF01328">
    <property type="entry name" value="Peroxidase_2"/>
    <property type="match status" value="1"/>
</dbReference>
<dbReference type="STRING" id="2282107.A0A286UUQ6"/>
<dbReference type="SUPFAM" id="SSF47571">
    <property type="entry name" value="Cloroperoxidase"/>
    <property type="match status" value="1"/>
</dbReference>
<keyword evidence="5" id="KW-0560">Oxidoreductase</keyword>
<evidence type="ECO:0000256" key="1">
    <source>
        <dbReference type="ARBA" id="ARBA00001970"/>
    </source>
</evidence>
<feature type="signal peptide" evidence="9">
    <location>
        <begin position="1"/>
        <end position="27"/>
    </location>
</feature>
<evidence type="ECO:0000256" key="6">
    <source>
        <dbReference type="ARBA" id="ARBA00023004"/>
    </source>
</evidence>
<dbReference type="GO" id="GO:0046872">
    <property type="term" value="F:metal ion binding"/>
    <property type="evidence" value="ECO:0007669"/>
    <property type="project" value="UniProtKB-KW"/>
</dbReference>
<keyword evidence="3" id="KW-0349">Heme</keyword>
<dbReference type="Proteomes" id="UP000217199">
    <property type="component" value="Unassembled WGS sequence"/>
</dbReference>
<evidence type="ECO:0000256" key="7">
    <source>
        <dbReference type="ARBA" id="ARBA00025795"/>
    </source>
</evidence>
<comment type="cofactor">
    <cofactor evidence="1">
        <name>heme b</name>
        <dbReference type="ChEBI" id="CHEBI:60344"/>
    </cofactor>
</comment>
<evidence type="ECO:0000256" key="4">
    <source>
        <dbReference type="ARBA" id="ARBA00022723"/>
    </source>
</evidence>
<dbReference type="EMBL" id="NBII01000001">
    <property type="protein sequence ID" value="PAV23336.1"/>
    <property type="molecule type" value="Genomic_DNA"/>
</dbReference>
<evidence type="ECO:0000256" key="5">
    <source>
        <dbReference type="ARBA" id="ARBA00023002"/>
    </source>
</evidence>
<keyword evidence="4" id="KW-0479">Metal-binding</keyword>
<proteinExistence type="inferred from homology"/>
<dbReference type="PANTHER" id="PTHR33577">
    <property type="entry name" value="STERIGMATOCYSTIN BIOSYNTHESIS PEROXIDASE STCC-RELATED"/>
    <property type="match status" value="1"/>
</dbReference>
<dbReference type="PANTHER" id="PTHR33577:SF9">
    <property type="entry name" value="PEROXIDASE STCC"/>
    <property type="match status" value="1"/>
</dbReference>
<evidence type="ECO:0000256" key="3">
    <source>
        <dbReference type="ARBA" id="ARBA00022617"/>
    </source>
</evidence>
<evidence type="ECO:0000313" key="12">
    <source>
        <dbReference type="Proteomes" id="UP000217199"/>
    </source>
</evidence>
<keyword evidence="2 11" id="KW-0575">Peroxidase</keyword>
<keyword evidence="8" id="KW-1133">Transmembrane helix</keyword>
<keyword evidence="12" id="KW-1185">Reference proteome</keyword>
<evidence type="ECO:0000256" key="9">
    <source>
        <dbReference type="SAM" id="SignalP"/>
    </source>
</evidence>
<evidence type="ECO:0000313" key="11">
    <source>
        <dbReference type="EMBL" id="PAV23336.1"/>
    </source>
</evidence>
<sequence length="265" mass="29323">MYVNPRCIALVCASLTVVSTLFSRSMATPSGYNPFKQAPPGASRSPCPALNSLANHSYIPHDGRSIPFTQLFNAIRTVYDLSLPLALLLTVTGFVLCGRFTGKWYSPRISLDLHDLALHGRIEHDGSLGHADVLPGEHYAPTVPDSERITDMLDSGTVQLGPKGPEALSFTDLSRVRLRRDQSLIRPLDAVHSLITRGEVALIVLLLGQGQLRYVPREYIRQFFSEERLPDGWHGPQQRIGLKELNSIGSSVKEEVNRLAENEMN</sequence>
<accession>A0A286UUQ6</accession>
<feature type="transmembrane region" description="Helical" evidence="8">
    <location>
        <begin position="81"/>
        <end position="101"/>
    </location>
</feature>
<dbReference type="GO" id="GO:0004601">
    <property type="term" value="F:peroxidase activity"/>
    <property type="evidence" value="ECO:0007669"/>
    <property type="project" value="UniProtKB-KW"/>
</dbReference>
<dbReference type="InterPro" id="IPR036851">
    <property type="entry name" value="Chloroperoxidase-like_sf"/>
</dbReference>
<gene>
    <name evidence="11" type="ORF">PNOK_0040400</name>
</gene>
<evidence type="ECO:0000259" key="10">
    <source>
        <dbReference type="PROSITE" id="PS51405"/>
    </source>
</evidence>
<dbReference type="PROSITE" id="PS51405">
    <property type="entry name" value="HEME_HALOPEROXIDASE"/>
    <property type="match status" value="1"/>
</dbReference>
<keyword evidence="6" id="KW-0408">Iron</keyword>
<keyword evidence="9" id="KW-0732">Signal</keyword>
<organism evidence="11 12">
    <name type="scientific">Pyrrhoderma noxium</name>
    <dbReference type="NCBI Taxonomy" id="2282107"/>
    <lineage>
        <taxon>Eukaryota</taxon>
        <taxon>Fungi</taxon>
        <taxon>Dikarya</taxon>
        <taxon>Basidiomycota</taxon>
        <taxon>Agaricomycotina</taxon>
        <taxon>Agaricomycetes</taxon>
        <taxon>Hymenochaetales</taxon>
        <taxon>Hymenochaetaceae</taxon>
        <taxon>Pyrrhoderma</taxon>
    </lineage>
</organism>
<dbReference type="Gene3D" id="1.10.489.10">
    <property type="entry name" value="Chloroperoxidase-like"/>
    <property type="match status" value="1"/>
</dbReference>
<dbReference type="AlphaFoldDB" id="A0A286UUQ6"/>
<dbReference type="OrthoDB" id="407298at2759"/>
<comment type="caution">
    <text evidence="11">The sequence shown here is derived from an EMBL/GenBank/DDBJ whole genome shotgun (WGS) entry which is preliminary data.</text>
</comment>
<comment type="similarity">
    <text evidence="7">Belongs to the chloroperoxidase family.</text>
</comment>
<reference evidence="11 12" key="1">
    <citation type="journal article" date="2017" name="Mol. Ecol.">
        <title>Comparative and population genomic landscape of Phellinus noxius: A hypervariable fungus causing root rot in trees.</title>
        <authorList>
            <person name="Chung C.L."/>
            <person name="Lee T.J."/>
            <person name="Akiba M."/>
            <person name="Lee H.H."/>
            <person name="Kuo T.H."/>
            <person name="Liu D."/>
            <person name="Ke H.M."/>
            <person name="Yokoi T."/>
            <person name="Roa M.B."/>
            <person name="Lu M.J."/>
            <person name="Chang Y.Y."/>
            <person name="Ann P.J."/>
            <person name="Tsai J.N."/>
            <person name="Chen C.Y."/>
            <person name="Tzean S.S."/>
            <person name="Ota Y."/>
            <person name="Hattori T."/>
            <person name="Sahashi N."/>
            <person name="Liou R.F."/>
            <person name="Kikuchi T."/>
            <person name="Tsai I.J."/>
        </authorList>
    </citation>
    <scope>NUCLEOTIDE SEQUENCE [LARGE SCALE GENOMIC DNA]</scope>
    <source>
        <strain evidence="11 12">FFPRI411160</strain>
    </source>
</reference>